<feature type="compositionally biased region" description="Pro residues" evidence="2">
    <location>
        <begin position="34"/>
        <end position="46"/>
    </location>
</feature>
<feature type="non-terminal residue" evidence="4">
    <location>
        <position position="1"/>
    </location>
</feature>
<keyword evidence="1" id="KW-0863">Zinc-finger</keyword>
<dbReference type="SMART" id="SM00355">
    <property type="entry name" value="ZnF_C2H2"/>
    <property type="match status" value="3"/>
</dbReference>
<dbReference type="EMBL" id="JARIHO010000050">
    <property type="protein sequence ID" value="KAJ7321667.1"/>
    <property type="molecule type" value="Genomic_DNA"/>
</dbReference>
<evidence type="ECO:0000256" key="2">
    <source>
        <dbReference type="SAM" id="MobiDB-lite"/>
    </source>
</evidence>
<evidence type="ECO:0000313" key="5">
    <source>
        <dbReference type="Proteomes" id="UP001218218"/>
    </source>
</evidence>
<organism evidence="4 5">
    <name type="scientific">Mycena albidolilacea</name>
    <dbReference type="NCBI Taxonomy" id="1033008"/>
    <lineage>
        <taxon>Eukaryota</taxon>
        <taxon>Fungi</taxon>
        <taxon>Dikarya</taxon>
        <taxon>Basidiomycota</taxon>
        <taxon>Agaricomycotina</taxon>
        <taxon>Agaricomycetes</taxon>
        <taxon>Agaricomycetidae</taxon>
        <taxon>Agaricales</taxon>
        <taxon>Marasmiineae</taxon>
        <taxon>Mycenaceae</taxon>
        <taxon>Mycena</taxon>
    </lineage>
</organism>
<proteinExistence type="predicted"/>
<sequence>SDVHTAPPSPSPSSSMSTSEPSPSYAKFITCVSPPTPAPSTSPTPPADTASGKSARRSQYPCLHPPCSRVLTSPYTRQMHMETHKVKPRKAFTCTMGCGEVFTRQHDRHRHEVALHGKQCTHVCSRCKRFFSTQKMLDRHVCRGYRQSGIQWPLCGTLTFLCLVPREL</sequence>
<evidence type="ECO:0000313" key="4">
    <source>
        <dbReference type="EMBL" id="KAJ7321667.1"/>
    </source>
</evidence>
<feature type="domain" description="C2H2-type" evidence="3">
    <location>
        <begin position="92"/>
        <end position="121"/>
    </location>
</feature>
<reference evidence="4" key="1">
    <citation type="submission" date="2023-03" db="EMBL/GenBank/DDBJ databases">
        <title>Massive genome expansion in bonnet fungi (Mycena s.s.) driven by repeated elements and novel gene families across ecological guilds.</title>
        <authorList>
            <consortium name="Lawrence Berkeley National Laboratory"/>
            <person name="Harder C.B."/>
            <person name="Miyauchi S."/>
            <person name="Viragh M."/>
            <person name="Kuo A."/>
            <person name="Thoen E."/>
            <person name="Andreopoulos B."/>
            <person name="Lu D."/>
            <person name="Skrede I."/>
            <person name="Drula E."/>
            <person name="Henrissat B."/>
            <person name="Morin E."/>
            <person name="Kohler A."/>
            <person name="Barry K."/>
            <person name="LaButti K."/>
            <person name="Morin E."/>
            <person name="Salamov A."/>
            <person name="Lipzen A."/>
            <person name="Mereny Z."/>
            <person name="Hegedus B."/>
            <person name="Baldrian P."/>
            <person name="Stursova M."/>
            <person name="Weitz H."/>
            <person name="Taylor A."/>
            <person name="Grigoriev I.V."/>
            <person name="Nagy L.G."/>
            <person name="Martin F."/>
            <person name="Kauserud H."/>
        </authorList>
    </citation>
    <scope>NUCLEOTIDE SEQUENCE</scope>
    <source>
        <strain evidence="4">CBHHK002</strain>
    </source>
</reference>
<protein>
    <recommendedName>
        <fullName evidence="3">C2H2-type domain-containing protein</fullName>
    </recommendedName>
</protein>
<keyword evidence="5" id="KW-1185">Reference proteome</keyword>
<dbReference type="AlphaFoldDB" id="A0AAD6ZGX5"/>
<evidence type="ECO:0000256" key="1">
    <source>
        <dbReference type="PROSITE-ProRule" id="PRU00042"/>
    </source>
</evidence>
<comment type="caution">
    <text evidence="4">The sequence shown here is derived from an EMBL/GenBank/DDBJ whole genome shotgun (WGS) entry which is preliminary data.</text>
</comment>
<dbReference type="Proteomes" id="UP001218218">
    <property type="component" value="Unassembled WGS sequence"/>
</dbReference>
<evidence type="ECO:0000259" key="3">
    <source>
        <dbReference type="PROSITE" id="PS50157"/>
    </source>
</evidence>
<dbReference type="PROSITE" id="PS50157">
    <property type="entry name" value="ZINC_FINGER_C2H2_2"/>
    <property type="match status" value="1"/>
</dbReference>
<feature type="region of interest" description="Disordered" evidence="2">
    <location>
        <begin position="1"/>
        <end position="61"/>
    </location>
</feature>
<keyword evidence="1" id="KW-0479">Metal-binding</keyword>
<gene>
    <name evidence="4" type="ORF">DFH08DRAFT_712881</name>
</gene>
<dbReference type="GO" id="GO:0008270">
    <property type="term" value="F:zinc ion binding"/>
    <property type="evidence" value="ECO:0007669"/>
    <property type="project" value="UniProtKB-KW"/>
</dbReference>
<feature type="compositionally biased region" description="Low complexity" evidence="2">
    <location>
        <begin position="12"/>
        <end position="24"/>
    </location>
</feature>
<dbReference type="InterPro" id="IPR013087">
    <property type="entry name" value="Znf_C2H2_type"/>
</dbReference>
<accession>A0AAD6ZGX5</accession>
<name>A0AAD6ZGX5_9AGAR</name>
<dbReference type="PROSITE" id="PS00028">
    <property type="entry name" value="ZINC_FINGER_C2H2_1"/>
    <property type="match status" value="1"/>
</dbReference>
<keyword evidence="1" id="KW-0862">Zinc</keyword>
<dbReference type="Gene3D" id="3.30.160.60">
    <property type="entry name" value="Classic Zinc Finger"/>
    <property type="match status" value="1"/>
</dbReference>